<dbReference type="GO" id="GO:0006364">
    <property type="term" value="P:rRNA processing"/>
    <property type="evidence" value="ECO:0007669"/>
    <property type="project" value="UniProtKB-KW"/>
</dbReference>
<comment type="similarity">
    <text evidence="1">Belongs to the TSR2 family.</text>
</comment>
<keyword evidence="2" id="KW-0698">rRNA processing</keyword>
<name>A0ABD3N0I3_9STRA</name>
<comment type="caution">
    <text evidence="4">The sequence shown here is derived from an EMBL/GenBank/DDBJ whole genome shotgun (WGS) entry which is preliminary data.</text>
</comment>
<dbReference type="AlphaFoldDB" id="A0ABD3N0I3"/>
<dbReference type="PANTHER" id="PTHR21250">
    <property type="entry name" value="PRE-RRNA-PROCESSING PROTEIN TSR2 HOMOLOG"/>
    <property type="match status" value="1"/>
</dbReference>
<protein>
    <recommendedName>
        <fullName evidence="6">Pre-rRNA-processing protein TSR2</fullName>
    </recommendedName>
</protein>
<keyword evidence="5" id="KW-1185">Reference proteome</keyword>
<evidence type="ECO:0000256" key="1">
    <source>
        <dbReference type="ARBA" id="ARBA00006524"/>
    </source>
</evidence>
<feature type="compositionally biased region" description="Acidic residues" evidence="3">
    <location>
        <begin position="145"/>
        <end position="174"/>
    </location>
</feature>
<organism evidence="4 5">
    <name type="scientific">Discostella pseudostelligera</name>
    <dbReference type="NCBI Taxonomy" id="259834"/>
    <lineage>
        <taxon>Eukaryota</taxon>
        <taxon>Sar</taxon>
        <taxon>Stramenopiles</taxon>
        <taxon>Ochrophyta</taxon>
        <taxon>Bacillariophyta</taxon>
        <taxon>Coscinodiscophyceae</taxon>
        <taxon>Thalassiosirophycidae</taxon>
        <taxon>Stephanodiscales</taxon>
        <taxon>Stephanodiscaceae</taxon>
        <taxon>Discostella</taxon>
    </lineage>
</organism>
<evidence type="ECO:0000313" key="4">
    <source>
        <dbReference type="EMBL" id="KAL3769467.1"/>
    </source>
</evidence>
<reference evidence="4 5" key="1">
    <citation type="submission" date="2024-10" db="EMBL/GenBank/DDBJ databases">
        <title>Updated reference genomes for cyclostephanoid diatoms.</title>
        <authorList>
            <person name="Roberts W.R."/>
            <person name="Alverson A.J."/>
        </authorList>
    </citation>
    <scope>NUCLEOTIDE SEQUENCE [LARGE SCALE GENOMIC DNA]</scope>
    <source>
        <strain evidence="4 5">AJA232-27</strain>
    </source>
</reference>
<accession>A0ABD3N0I3</accession>
<sequence>MIADNTTSTTTTNNPYIFFQAGVTATLRSWSALRTAVEQSWGGANSHSKAEDLRSNIFHYYDGQSTKMKMDVFELEDNLLMYMEDEFGVVLEDGSEREVANLICNMYEACVGKGDVSLAQSVVQDAMRAEEVMRASNVKSVFQDGQEDVEDIEEEDSCDDEDDVMEEDDGDAMGDGDGNTNHSELGRREQDESMDDGATTNQISMEQAFASGSLFGGPPTKPKKELPPPRQLGEPEPEKPQPVVDDDGFAMVPTKKKSGNKRA</sequence>
<dbReference type="InterPro" id="IPR019398">
    <property type="entry name" value="Pre-rRNA_process_TSR2"/>
</dbReference>
<dbReference type="Proteomes" id="UP001530293">
    <property type="component" value="Unassembled WGS sequence"/>
</dbReference>
<evidence type="ECO:0008006" key="6">
    <source>
        <dbReference type="Google" id="ProtNLM"/>
    </source>
</evidence>
<evidence type="ECO:0000313" key="5">
    <source>
        <dbReference type="Proteomes" id="UP001530293"/>
    </source>
</evidence>
<dbReference type="EMBL" id="JALLBG020000055">
    <property type="protein sequence ID" value="KAL3769467.1"/>
    <property type="molecule type" value="Genomic_DNA"/>
</dbReference>
<gene>
    <name evidence="4" type="ORF">ACHAWU_008876</name>
</gene>
<evidence type="ECO:0000256" key="3">
    <source>
        <dbReference type="SAM" id="MobiDB-lite"/>
    </source>
</evidence>
<feature type="region of interest" description="Disordered" evidence="3">
    <location>
        <begin position="139"/>
        <end position="263"/>
    </location>
</feature>
<evidence type="ECO:0000256" key="2">
    <source>
        <dbReference type="ARBA" id="ARBA00022552"/>
    </source>
</evidence>
<dbReference type="Pfam" id="PF10273">
    <property type="entry name" value="WGG"/>
    <property type="match status" value="1"/>
</dbReference>
<feature type="compositionally biased region" description="Basic residues" evidence="3">
    <location>
        <begin position="254"/>
        <end position="263"/>
    </location>
</feature>
<proteinExistence type="inferred from homology"/>